<dbReference type="AlphaFoldDB" id="A0A2N5DSG3"/>
<feature type="transmembrane region" description="Helical" evidence="4">
    <location>
        <begin position="126"/>
        <end position="145"/>
    </location>
</feature>
<accession>A0A2N5DSG3</accession>
<evidence type="ECO:0000313" key="6">
    <source>
        <dbReference type="EMBL" id="PLR28984.1"/>
    </source>
</evidence>
<dbReference type="RefSeq" id="WP_101716108.1">
    <property type="nucleotide sequence ID" value="NZ_PJRS01000001.1"/>
</dbReference>
<feature type="transmembrane region" description="Helical" evidence="4">
    <location>
        <begin position="33"/>
        <end position="51"/>
    </location>
</feature>
<dbReference type="PROSITE" id="PS00041">
    <property type="entry name" value="HTH_ARAC_FAMILY_1"/>
    <property type="match status" value="1"/>
</dbReference>
<gene>
    <name evidence="6" type="ORF">SGCZBJ_00665</name>
</gene>
<dbReference type="PANTHER" id="PTHR43280">
    <property type="entry name" value="ARAC-FAMILY TRANSCRIPTIONAL REGULATOR"/>
    <property type="match status" value="1"/>
</dbReference>
<dbReference type="Pfam" id="PF12833">
    <property type="entry name" value="HTH_18"/>
    <property type="match status" value="1"/>
</dbReference>
<dbReference type="SMART" id="SM00342">
    <property type="entry name" value="HTH_ARAC"/>
    <property type="match status" value="1"/>
</dbReference>
<keyword evidence="2" id="KW-0238">DNA-binding</keyword>
<feature type="transmembrane region" description="Helical" evidence="4">
    <location>
        <begin position="188"/>
        <end position="209"/>
    </location>
</feature>
<evidence type="ECO:0000256" key="2">
    <source>
        <dbReference type="ARBA" id="ARBA00023125"/>
    </source>
</evidence>
<feature type="domain" description="HTH araC/xylS-type" evidence="5">
    <location>
        <begin position="242"/>
        <end position="344"/>
    </location>
</feature>
<dbReference type="SUPFAM" id="SSF46689">
    <property type="entry name" value="Homeodomain-like"/>
    <property type="match status" value="1"/>
</dbReference>
<dbReference type="EMBL" id="PJRS01000001">
    <property type="protein sequence ID" value="PLR28984.1"/>
    <property type="molecule type" value="Genomic_DNA"/>
</dbReference>
<name>A0A2N5DSG3_9CAUL</name>
<feature type="transmembrane region" description="Helical" evidence="4">
    <location>
        <begin position="63"/>
        <end position="84"/>
    </location>
</feature>
<sequence>MDPRQLDVIVRIAGAALLLGLAALLARDPKGRRLAASFGPLALCLAGFLAGNTPDAVLRLAGPAGAAAHLLSGYAAVFLWWFCLAAFDPAFRPRGAVLVGGIAWILVASADRGVFGPALAERGLSWMLVAMGLGMVGHLAVRVIGDREGDLVEGRRAARIWVVVLMAGQLLADLIVDLVMGLDWRPLGFSIVQNLALLGFAGWLASLVLRIEVWPLGAAPTPVPAAPAPEDAAQARLAQRLKTLVEVERIHLDPDLTFASFVRAMGAPERTVRRFVNHRLGHDHFRAFLNAQRMGEARRLLADPARRDDKLIAIAHDAGFASLASFNRVFLATEGVSPSAWRAAKAVSPGFEERSAAF</sequence>
<reference evidence="6 7" key="1">
    <citation type="submission" date="2017-12" db="EMBL/GenBank/DDBJ databases">
        <title>The genome sequence of Caulobacter sp. 410.</title>
        <authorList>
            <person name="Gao J."/>
            <person name="Mao X."/>
            <person name="Sun J."/>
        </authorList>
    </citation>
    <scope>NUCLEOTIDE SEQUENCE [LARGE SCALE GENOMIC DNA]</scope>
    <source>
        <strain evidence="6 7">410</strain>
    </source>
</reference>
<feature type="transmembrane region" description="Helical" evidence="4">
    <location>
        <begin position="96"/>
        <end position="120"/>
    </location>
</feature>
<evidence type="ECO:0000256" key="4">
    <source>
        <dbReference type="SAM" id="Phobius"/>
    </source>
</evidence>
<feature type="transmembrane region" description="Helical" evidence="4">
    <location>
        <begin position="6"/>
        <end position="26"/>
    </location>
</feature>
<keyword evidence="4" id="KW-0812">Transmembrane</keyword>
<dbReference type="OrthoDB" id="5492415at2"/>
<feature type="transmembrane region" description="Helical" evidence="4">
    <location>
        <begin position="157"/>
        <end position="176"/>
    </location>
</feature>
<comment type="caution">
    <text evidence="6">The sequence shown here is derived from an EMBL/GenBank/DDBJ whole genome shotgun (WGS) entry which is preliminary data.</text>
</comment>
<dbReference type="GO" id="GO:0003700">
    <property type="term" value="F:DNA-binding transcription factor activity"/>
    <property type="evidence" value="ECO:0007669"/>
    <property type="project" value="InterPro"/>
</dbReference>
<keyword evidence="4" id="KW-0472">Membrane</keyword>
<keyword evidence="4" id="KW-1133">Transmembrane helix</keyword>
<dbReference type="PROSITE" id="PS01124">
    <property type="entry name" value="HTH_ARAC_FAMILY_2"/>
    <property type="match status" value="1"/>
</dbReference>
<dbReference type="InterPro" id="IPR018060">
    <property type="entry name" value="HTH_AraC"/>
</dbReference>
<evidence type="ECO:0000256" key="3">
    <source>
        <dbReference type="ARBA" id="ARBA00023163"/>
    </source>
</evidence>
<evidence type="ECO:0000259" key="5">
    <source>
        <dbReference type="PROSITE" id="PS01124"/>
    </source>
</evidence>
<keyword evidence="1" id="KW-0805">Transcription regulation</keyword>
<evidence type="ECO:0000313" key="7">
    <source>
        <dbReference type="Proteomes" id="UP000234479"/>
    </source>
</evidence>
<dbReference type="InterPro" id="IPR018062">
    <property type="entry name" value="HTH_AraC-typ_CS"/>
</dbReference>
<dbReference type="Proteomes" id="UP000234479">
    <property type="component" value="Unassembled WGS sequence"/>
</dbReference>
<evidence type="ECO:0000256" key="1">
    <source>
        <dbReference type="ARBA" id="ARBA00023015"/>
    </source>
</evidence>
<proteinExistence type="predicted"/>
<dbReference type="PANTHER" id="PTHR43280:SF29">
    <property type="entry name" value="ARAC-FAMILY TRANSCRIPTIONAL REGULATOR"/>
    <property type="match status" value="1"/>
</dbReference>
<keyword evidence="3" id="KW-0804">Transcription</keyword>
<dbReference type="GO" id="GO:0043565">
    <property type="term" value="F:sequence-specific DNA binding"/>
    <property type="evidence" value="ECO:0007669"/>
    <property type="project" value="InterPro"/>
</dbReference>
<protein>
    <submittedName>
        <fullName evidence="6">AraC family transcriptional regulator</fullName>
    </submittedName>
</protein>
<keyword evidence="7" id="KW-1185">Reference proteome</keyword>
<dbReference type="InterPro" id="IPR009057">
    <property type="entry name" value="Homeodomain-like_sf"/>
</dbReference>
<dbReference type="Gene3D" id="1.10.10.60">
    <property type="entry name" value="Homeodomain-like"/>
    <property type="match status" value="1"/>
</dbReference>
<organism evidence="6 7">
    <name type="scientific">Caulobacter zeae</name>
    <dbReference type="NCBI Taxonomy" id="2055137"/>
    <lineage>
        <taxon>Bacteria</taxon>
        <taxon>Pseudomonadati</taxon>
        <taxon>Pseudomonadota</taxon>
        <taxon>Alphaproteobacteria</taxon>
        <taxon>Caulobacterales</taxon>
        <taxon>Caulobacteraceae</taxon>
        <taxon>Caulobacter</taxon>
    </lineage>
</organism>